<dbReference type="EMBL" id="BMHL01000010">
    <property type="protein sequence ID" value="GGC58352.1"/>
    <property type="molecule type" value="Genomic_DNA"/>
</dbReference>
<reference evidence="2" key="1">
    <citation type="journal article" date="2019" name="Int. J. Syst. Evol. Microbiol.">
        <title>The Global Catalogue of Microorganisms (GCM) 10K type strain sequencing project: providing services to taxonomists for standard genome sequencing and annotation.</title>
        <authorList>
            <consortium name="The Broad Institute Genomics Platform"/>
            <consortium name="The Broad Institute Genome Sequencing Center for Infectious Disease"/>
            <person name="Wu L."/>
            <person name="Ma J."/>
        </authorList>
    </citation>
    <scope>NUCLEOTIDE SEQUENCE [LARGE SCALE GENOMIC DNA]</scope>
    <source>
        <strain evidence="2">CGMCC 1.15103</strain>
    </source>
</reference>
<proteinExistence type="predicted"/>
<dbReference type="Gene3D" id="3.40.630.30">
    <property type="match status" value="1"/>
</dbReference>
<dbReference type="InterPro" id="IPR016181">
    <property type="entry name" value="Acyl_CoA_acyltransferase"/>
</dbReference>
<gene>
    <name evidence="1" type="ORF">GCM10011400_52570</name>
</gene>
<name>A0ABQ1N8G5_9BURK</name>
<organism evidence="1 2">
    <name type="scientific">Paraburkholderia caffeinilytica</name>
    <dbReference type="NCBI Taxonomy" id="1761016"/>
    <lineage>
        <taxon>Bacteria</taxon>
        <taxon>Pseudomonadati</taxon>
        <taxon>Pseudomonadota</taxon>
        <taxon>Betaproteobacteria</taxon>
        <taxon>Burkholderiales</taxon>
        <taxon>Burkholderiaceae</taxon>
        <taxon>Paraburkholderia</taxon>
    </lineage>
</organism>
<protein>
    <submittedName>
        <fullName evidence="1">Uncharacterized protein</fullName>
    </submittedName>
</protein>
<accession>A0ABQ1N8G5</accession>
<evidence type="ECO:0000313" key="2">
    <source>
        <dbReference type="Proteomes" id="UP000602004"/>
    </source>
</evidence>
<dbReference type="Proteomes" id="UP000602004">
    <property type="component" value="Unassembled WGS sequence"/>
</dbReference>
<evidence type="ECO:0000313" key="1">
    <source>
        <dbReference type="EMBL" id="GGC58352.1"/>
    </source>
</evidence>
<sequence>MRSGIGQPMLEWAIAACPPRGGALVQLTTGKGRGDAQRFDEKRGFVASHESNRIIFWCCGAR</sequence>
<dbReference type="SUPFAM" id="SSF55729">
    <property type="entry name" value="Acyl-CoA N-acyltransferases (Nat)"/>
    <property type="match status" value="1"/>
</dbReference>
<keyword evidence="2" id="KW-1185">Reference proteome</keyword>
<comment type="caution">
    <text evidence="1">The sequence shown here is derived from an EMBL/GenBank/DDBJ whole genome shotgun (WGS) entry which is preliminary data.</text>
</comment>